<organism evidence="1 2">
    <name type="scientific">Symbiodinium necroappetens</name>
    <dbReference type="NCBI Taxonomy" id="1628268"/>
    <lineage>
        <taxon>Eukaryota</taxon>
        <taxon>Sar</taxon>
        <taxon>Alveolata</taxon>
        <taxon>Dinophyceae</taxon>
        <taxon>Suessiales</taxon>
        <taxon>Symbiodiniaceae</taxon>
        <taxon>Symbiodinium</taxon>
    </lineage>
</organism>
<evidence type="ECO:0000313" key="2">
    <source>
        <dbReference type="Proteomes" id="UP000601435"/>
    </source>
</evidence>
<keyword evidence="2" id="KW-1185">Reference proteome</keyword>
<evidence type="ECO:0000313" key="1">
    <source>
        <dbReference type="EMBL" id="CAE7942125.1"/>
    </source>
</evidence>
<protein>
    <submittedName>
        <fullName evidence="1">Uncharacterized protein</fullName>
    </submittedName>
</protein>
<dbReference type="EMBL" id="CAJNJA010095741">
    <property type="protein sequence ID" value="CAE7942125.1"/>
    <property type="molecule type" value="Genomic_DNA"/>
</dbReference>
<accession>A0A813CAW5</accession>
<reference evidence="1" key="1">
    <citation type="submission" date="2021-02" db="EMBL/GenBank/DDBJ databases">
        <authorList>
            <person name="Dougan E. K."/>
            <person name="Rhodes N."/>
            <person name="Thang M."/>
            <person name="Chan C."/>
        </authorList>
    </citation>
    <scope>NUCLEOTIDE SEQUENCE</scope>
</reference>
<dbReference type="Proteomes" id="UP000601435">
    <property type="component" value="Unassembled WGS sequence"/>
</dbReference>
<gene>
    <name evidence="1" type="ORF">SNEC2469_LOCUS34543</name>
</gene>
<name>A0A813CAW5_9DINO</name>
<dbReference type="AlphaFoldDB" id="A0A813CAW5"/>
<dbReference type="OrthoDB" id="409234at2759"/>
<comment type="caution">
    <text evidence="1">The sequence shown here is derived from an EMBL/GenBank/DDBJ whole genome shotgun (WGS) entry which is preliminary data.</text>
</comment>
<proteinExistence type="predicted"/>
<sequence>MMVSMFFQGTVGQQVTQYQVRVAQNEIIRNVDGYFLAALKKGREKTDPRPEVKRTFDVFQFMECMGPSRKCRGLVRA</sequence>